<dbReference type="OrthoDB" id="267918at2"/>
<dbReference type="PRINTS" id="PR01438">
    <property type="entry name" value="UNVRSLSTRESS"/>
</dbReference>
<evidence type="ECO:0000313" key="6">
    <source>
        <dbReference type="Proteomes" id="UP000254236"/>
    </source>
</evidence>
<evidence type="ECO:0000313" key="7">
    <source>
        <dbReference type="Proteomes" id="UP000282185"/>
    </source>
</evidence>
<evidence type="ECO:0000256" key="1">
    <source>
        <dbReference type="ARBA" id="ARBA00008791"/>
    </source>
</evidence>
<reference evidence="3 6" key="1">
    <citation type="submission" date="2018-07" db="EMBL/GenBank/DDBJ databases">
        <title>Brachybacterium saurashtrense DSM 23186 genome sequence.</title>
        <authorList>
            <person name="Guo L."/>
        </authorList>
    </citation>
    <scope>NUCLEOTIDE SEQUENCE [LARGE SCALE GENOMIC DNA]</scope>
    <source>
        <strain evidence="3 6">DSM 23186</strain>
    </source>
</reference>
<dbReference type="PANTHER" id="PTHR46553">
    <property type="entry name" value="ADENINE NUCLEOTIDE ALPHA HYDROLASES-LIKE SUPERFAMILY PROTEIN"/>
    <property type="match status" value="1"/>
</dbReference>
<dbReference type="PANTHER" id="PTHR46553:SF3">
    <property type="entry name" value="ADENINE NUCLEOTIDE ALPHA HYDROLASES-LIKE SUPERFAMILY PROTEIN"/>
    <property type="match status" value="1"/>
</dbReference>
<dbReference type="AlphaFoldDB" id="A0A345YK45"/>
<dbReference type="RefSeq" id="WP_115412052.1">
    <property type="nucleotide sequence ID" value="NZ_CP031356.1"/>
</dbReference>
<dbReference type="Proteomes" id="UP000282185">
    <property type="component" value="Unassembled WGS sequence"/>
</dbReference>
<comment type="similarity">
    <text evidence="1">Belongs to the universal stress protein A family.</text>
</comment>
<sequence>MTTQAHTAQRELGVVAGFDGSPHSEGALRRAAEIAARRDLPLTVVTAYRARTQFYATYAALPAEPEAEVKRRQAEELVHSASTLLDELPHGPGTLTVVEGDSVGALAEMSRRAELMVLGSRGVGGFLGRIIGSVADALPAHAHCPTLVVPSREVPADGPVVVGTDFSPTGRRAVEIAAQEAVERGVPLKIVVALPRPDSGEYWYPTLSEGAAELIRLRRGELEQELDEKLVALRESVPGLEVTGEVTVGVPALVLKQAARDAQLTVVGSRGRGAVASALLGSVSRAVLHGADGPVLVVPAEEAEDTGEEQAGEA</sequence>
<dbReference type="SUPFAM" id="SSF52402">
    <property type="entry name" value="Adenine nucleotide alpha hydrolases-like"/>
    <property type="match status" value="2"/>
</dbReference>
<dbReference type="EMBL" id="QSWH01000003">
    <property type="protein sequence ID" value="RRR22908.1"/>
    <property type="molecule type" value="Genomic_DNA"/>
</dbReference>
<reference evidence="4 7" key="2">
    <citation type="submission" date="2018-08" db="EMBL/GenBank/DDBJ databases">
        <title>Brachybacterium saurashtrense DSM 23186.</title>
        <authorList>
            <person name="Li Y."/>
        </authorList>
    </citation>
    <scope>NUCLEOTIDE SEQUENCE [LARGE SCALE GENOMIC DNA]</scope>
    <source>
        <strain evidence="4 7">DSM 23186</strain>
    </source>
</reference>
<evidence type="ECO:0000313" key="5">
    <source>
        <dbReference type="EMBL" id="RRR22908.1"/>
    </source>
</evidence>
<proteinExistence type="inferred from homology"/>
<feature type="domain" description="UspA" evidence="2">
    <location>
        <begin position="159"/>
        <end position="299"/>
    </location>
</feature>
<accession>A0A345YK45</accession>
<name>A0A345YK45_9MICO</name>
<dbReference type="InterPro" id="IPR014729">
    <property type="entry name" value="Rossmann-like_a/b/a_fold"/>
</dbReference>
<dbReference type="InterPro" id="IPR006015">
    <property type="entry name" value="Universal_stress_UspA"/>
</dbReference>
<gene>
    <name evidence="3" type="ORF">DWV08_00765</name>
    <name evidence="5" type="ORF">DXU92_05895</name>
    <name evidence="4" type="ORF">DXU92_14665</name>
</gene>
<organism evidence="4 7">
    <name type="scientific">Brachybacterium saurashtrense</name>
    <dbReference type="NCBI Taxonomy" id="556288"/>
    <lineage>
        <taxon>Bacteria</taxon>
        <taxon>Bacillati</taxon>
        <taxon>Actinomycetota</taxon>
        <taxon>Actinomycetes</taxon>
        <taxon>Micrococcales</taxon>
        <taxon>Dermabacteraceae</taxon>
        <taxon>Brachybacterium</taxon>
    </lineage>
</organism>
<dbReference type="EMBL" id="QSWH01000008">
    <property type="protein sequence ID" value="RRR21333.1"/>
    <property type="molecule type" value="Genomic_DNA"/>
</dbReference>
<dbReference type="Gene3D" id="3.40.50.620">
    <property type="entry name" value="HUPs"/>
    <property type="match status" value="2"/>
</dbReference>
<evidence type="ECO:0000313" key="4">
    <source>
        <dbReference type="EMBL" id="RRR21333.1"/>
    </source>
</evidence>
<dbReference type="InterPro" id="IPR006016">
    <property type="entry name" value="UspA"/>
</dbReference>
<protein>
    <submittedName>
        <fullName evidence="4">Universal stress protein</fullName>
    </submittedName>
</protein>
<keyword evidence="6" id="KW-1185">Reference proteome</keyword>
<evidence type="ECO:0000259" key="2">
    <source>
        <dbReference type="Pfam" id="PF00582"/>
    </source>
</evidence>
<feature type="domain" description="UspA" evidence="2">
    <location>
        <begin position="14"/>
        <end position="150"/>
    </location>
</feature>
<evidence type="ECO:0000313" key="3">
    <source>
        <dbReference type="EMBL" id="AXK44297.1"/>
    </source>
</evidence>
<dbReference type="Proteomes" id="UP000254236">
    <property type="component" value="Chromosome"/>
</dbReference>
<dbReference type="KEGG" id="bsau:DWV08_00765"/>
<dbReference type="EMBL" id="CP031356">
    <property type="protein sequence ID" value="AXK44297.1"/>
    <property type="molecule type" value="Genomic_DNA"/>
</dbReference>
<dbReference type="Pfam" id="PF00582">
    <property type="entry name" value="Usp"/>
    <property type="match status" value="2"/>
</dbReference>